<dbReference type="SMART" id="SM00382">
    <property type="entry name" value="AAA"/>
    <property type="match status" value="1"/>
</dbReference>
<dbReference type="EMBL" id="CP106878">
    <property type="protein sequence ID" value="WAA08585.1"/>
    <property type="molecule type" value="Genomic_DNA"/>
</dbReference>
<evidence type="ECO:0000256" key="3">
    <source>
        <dbReference type="ARBA" id="ARBA00022741"/>
    </source>
</evidence>
<dbReference type="Proteomes" id="UP001164718">
    <property type="component" value="Chromosome"/>
</dbReference>
<evidence type="ECO:0000256" key="1">
    <source>
        <dbReference type="ARBA" id="ARBA00005417"/>
    </source>
</evidence>
<reference evidence="6" key="1">
    <citation type="submission" date="2022-09" db="EMBL/GenBank/DDBJ databases">
        <title>Complete Genomes of Fervidibacillus albus and Fervidibacillus halotolerans isolated from tidal flat sediments.</title>
        <authorList>
            <person name="Kwon K.K."/>
            <person name="Yang S.-H."/>
            <person name="Park M.J."/>
            <person name="Oh H.-M."/>
        </authorList>
    </citation>
    <scope>NUCLEOTIDE SEQUENCE</scope>
    <source>
        <strain evidence="6">MEBiC13591</strain>
    </source>
</reference>
<proteinExistence type="inferred from homology"/>
<gene>
    <name evidence="6" type="ORF">OE104_07985</name>
</gene>
<evidence type="ECO:0000256" key="2">
    <source>
        <dbReference type="ARBA" id="ARBA00022448"/>
    </source>
</evidence>
<evidence type="ECO:0000259" key="5">
    <source>
        <dbReference type="PROSITE" id="PS50893"/>
    </source>
</evidence>
<evidence type="ECO:0000313" key="6">
    <source>
        <dbReference type="EMBL" id="WAA08585.1"/>
    </source>
</evidence>
<keyword evidence="4 6" id="KW-0067">ATP-binding</keyword>
<protein>
    <submittedName>
        <fullName evidence="6">ABC transporter ATP-binding protein</fullName>
    </submittedName>
</protein>
<dbReference type="GO" id="GO:0005524">
    <property type="term" value="F:ATP binding"/>
    <property type="evidence" value="ECO:0007669"/>
    <property type="project" value="UniProtKB-KW"/>
</dbReference>
<dbReference type="Pfam" id="PF00005">
    <property type="entry name" value="ABC_tran"/>
    <property type="match status" value="1"/>
</dbReference>
<comment type="similarity">
    <text evidence="1">Belongs to the ABC transporter superfamily.</text>
</comment>
<dbReference type="CDD" id="cd03255">
    <property type="entry name" value="ABC_MJ0796_LolCDE_FtsE"/>
    <property type="match status" value="1"/>
</dbReference>
<evidence type="ECO:0000256" key="4">
    <source>
        <dbReference type="ARBA" id="ARBA00022840"/>
    </source>
</evidence>
<name>A0A9E8LSI1_9BACI</name>
<dbReference type="InterPro" id="IPR003439">
    <property type="entry name" value="ABC_transporter-like_ATP-bd"/>
</dbReference>
<dbReference type="SUPFAM" id="SSF52540">
    <property type="entry name" value="P-loop containing nucleoside triphosphate hydrolases"/>
    <property type="match status" value="1"/>
</dbReference>
<dbReference type="InterPro" id="IPR017871">
    <property type="entry name" value="ABC_transporter-like_CS"/>
</dbReference>
<keyword evidence="7" id="KW-1185">Reference proteome</keyword>
<dbReference type="PANTHER" id="PTHR42798">
    <property type="entry name" value="LIPOPROTEIN-RELEASING SYSTEM ATP-BINDING PROTEIN LOLD"/>
    <property type="match status" value="1"/>
</dbReference>
<dbReference type="Gene3D" id="3.40.50.300">
    <property type="entry name" value="P-loop containing nucleotide triphosphate hydrolases"/>
    <property type="match status" value="1"/>
</dbReference>
<keyword evidence="2" id="KW-0813">Transport</keyword>
<dbReference type="PROSITE" id="PS50893">
    <property type="entry name" value="ABC_TRANSPORTER_2"/>
    <property type="match status" value="1"/>
</dbReference>
<organism evidence="6 7">
    <name type="scientific">Fervidibacillus albus</name>
    <dbReference type="NCBI Taxonomy" id="2980026"/>
    <lineage>
        <taxon>Bacteria</taxon>
        <taxon>Bacillati</taxon>
        <taxon>Bacillota</taxon>
        <taxon>Bacilli</taxon>
        <taxon>Bacillales</taxon>
        <taxon>Bacillaceae</taxon>
        <taxon>Fervidibacillus</taxon>
    </lineage>
</organism>
<dbReference type="InterPro" id="IPR027417">
    <property type="entry name" value="P-loop_NTPase"/>
</dbReference>
<dbReference type="GO" id="GO:0005886">
    <property type="term" value="C:plasma membrane"/>
    <property type="evidence" value="ECO:0007669"/>
    <property type="project" value="UniProtKB-ARBA"/>
</dbReference>
<dbReference type="AlphaFoldDB" id="A0A9E8LSI1"/>
<dbReference type="InterPro" id="IPR017911">
    <property type="entry name" value="MacB-like_ATP-bd"/>
</dbReference>
<dbReference type="KEGG" id="faf:OE104_07985"/>
<evidence type="ECO:0000313" key="7">
    <source>
        <dbReference type="Proteomes" id="UP001164718"/>
    </source>
</evidence>
<accession>A0A9E8LSI1</accession>
<dbReference type="GO" id="GO:0016887">
    <property type="term" value="F:ATP hydrolysis activity"/>
    <property type="evidence" value="ECO:0007669"/>
    <property type="project" value="InterPro"/>
</dbReference>
<keyword evidence="3" id="KW-0547">Nucleotide-binding</keyword>
<dbReference type="PROSITE" id="PS00211">
    <property type="entry name" value="ABC_TRANSPORTER_1"/>
    <property type="match status" value="1"/>
</dbReference>
<feature type="domain" description="ABC transporter" evidence="5">
    <location>
        <begin position="2"/>
        <end position="231"/>
    </location>
</feature>
<dbReference type="FunFam" id="3.40.50.300:FF:000056">
    <property type="entry name" value="Cell division ATP-binding protein FtsE"/>
    <property type="match status" value="1"/>
</dbReference>
<dbReference type="InterPro" id="IPR003593">
    <property type="entry name" value="AAA+_ATPase"/>
</dbReference>
<dbReference type="PANTHER" id="PTHR42798:SF6">
    <property type="entry name" value="CELL DIVISION ATP-BINDING PROTEIN FTSE"/>
    <property type="match status" value="1"/>
</dbReference>
<sequence>MLEVKDLNHWYTTEADALYENVHLSFEPGKLYAILGSSGSGKTTFVSLISGLDLPKKGDVYYDGTSIKKIGLSKFRNRYVSIVFQSYNLLPYMSALENIVSAMDITQSKQQDRKKYALSMLEKVGITEELAKKNVQKLSGGQQQRVAIVRAMCCDANLVVADEPTGNLDEQNSKEIIELFKQLAHEQKKTVIVITHEKEIARECDIVLELKNKKFNVIKENKTYKNEPEDY</sequence>